<gene>
    <name evidence="6" type="ORF">V5799_027922</name>
</gene>
<feature type="compositionally biased region" description="Polar residues" evidence="3">
    <location>
        <begin position="272"/>
        <end position="289"/>
    </location>
</feature>
<dbReference type="PROSITE" id="PS50175">
    <property type="entry name" value="ASP_PROT_RETROV"/>
    <property type="match status" value="1"/>
</dbReference>
<keyword evidence="2" id="KW-0548">Nucleotidyltransferase</keyword>
<dbReference type="Gene3D" id="3.30.420.10">
    <property type="entry name" value="Ribonuclease H-like superfamily/Ribonuclease H"/>
    <property type="match status" value="1"/>
</dbReference>
<dbReference type="PROSITE" id="PS50994">
    <property type="entry name" value="INTEGRASE"/>
    <property type="match status" value="1"/>
</dbReference>
<dbReference type="EMBL" id="JARKHS020031861">
    <property type="protein sequence ID" value="KAK8760810.1"/>
    <property type="molecule type" value="Genomic_DNA"/>
</dbReference>
<dbReference type="InterPro" id="IPR012337">
    <property type="entry name" value="RNaseH-like_sf"/>
</dbReference>
<evidence type="ECO:0000256" key="3">
    <source>
        <dbReference type="SAM" id="MobiDB-lite"/>
    </source>
</evidence>
<dbReference type="InterPro" id="IPR018061">
    <property type="entry name" value="Retropepsins"/>
</dbReference>
<dbReference type="SUPFAM" id="SSF50630">
    <property type="entry name" value="Acid proteases"/>
    <property type="match status" value="1"/>
</dbReference>
<name>A0AAQ4DEC0_AMBAM</name>
<evidence type="ECO:0000313" key="7">
    <source>
        <dbReference type="Proteomes" id="UP001321473"/>
    </source>
</evidence>
<dbReference type="Proteomes" id="UP001321473">
    <property type="component" value="Unassembled WGS sequence"/>
</dbReference>
<keyword evidence="2" id="KW-0695">RNA-directed DNA polymerase</keyword>
<comment type="caution">
    <text evidence="6">The sequence shown here is derived from an EMBL/GenBank/DDBJ whole genome shotgun (WGS) entry which is preliminary data.</text>
</comment>
<reference evidence="6 7" key="1">
    <citation type="journal article" date="2023" name="Arcadia Sci">
        <title>De novo assembly of a long-read Amblyomma americanum tick genome.</title>
        <authorList>
            <person name="Chou S."/>
            <person name="Poskanzer K.E."/>
            <person name="Rollins M."/>
            <person name="Thuy-Boun P.S."/>
        </authorList>
    </citation>
    <scope>NUCLEOTIDE SEQUENCE [LARGE SCALE GENOMIC DNA]</scope>
    <source>
        <strain evidence="6">F_SG_1</strain>
        <tissue evidence="6">Salivary glands</tissue>
    </source>
</reference>
<dbReference type="SUPFAM" id="SSF53098">
    <property type="entry name" value="Ribonuclease H-like"/>
    <property type="match status" value="1"/>
</dbReference>
<evidence type="ECO:0000256" key="2">
    <source>
        <dbReference type="ARBA" id="ARBA00022918"/>
    </source>
</evidence>
<protein>
    <recommendedName>
        <fullName evidence="8">Integrase catalytic domain-containing protein</fullName>
    </recommendedName>
</protein>
<dbReference type="PANTHER" id="PTHR37984:SF13">
    <property type="entry name" value="RIBONUCLEASE H"/>
    <property type="match status" value="1"/>
</dbReference>
<dbReference type="Gene3D" id="2.40.70.10">
    <property type="entry name" value="Acid Proteases"/>
    <property type="match status" value="1"/>
</dbReference>
<evidence type="ECO:0000313" key="6">
    <source>
        <dbReference type="EMBL" id="KAK8760810.1"/>
    </source>
</evidence>
<dbReference type="InterPro" id="IPR050951">
    <property type="entry name" value="Retrovirus_Pol_polyprotein"/>
</dbReference>
<evidence type="ECO:0000259" key="4">
    <source>
        <dbReference type="PROSITE" id="PS50175"/>
    </source>
</evidence>
<evidence type="ECO:0000256" key="1">
    <source>
        <dbReference type="ARBA" id="ARBA00022801"/>
    </source>
</evidence>
<dbReference type="AlphaFoldDB" id="A0AAQ4DEC0"/>
<feature type="domain" description="Peptidase A2" evidence="4">
    <location>
        <begin position="321"/>
        <end position="401"/>
    </location>
</feature>
<evidence type="ECO:0000259" key="5">
    <source>
        <dbReference type="PROSITE" id="PS50994"/>
    </source>
</evidence>
<accession>A0AAQ4DEC0</accession>
<dbReference type="Pfam" id="PF00077">
    <property type="entry name" value="RVP"/>
    <property type="match status" value="1"/>
</dbReference>
<dbReference type="GO" id="GO:0015074">
    <property type="term" value="P:DNA integration"/>
    <property type="evidence" value="ECO:0007669"/>
    <property type="project" value="InterPro"/>
</dbReference>
<feature type="domain" description="Integrase catalytic" evidence="5">
    <location>
        <begin position="414"/>
        <end position="605"/>
    </location>
</feature>
<evidence type="ECO:0008006" key="8">
    <source>
        <dbReference type="Google" id="ProtNLM"/>
    </source>
</evidence>
<feature type="region of interest" description="Disordered" evidence="3">
    <location>
        <begin position="263"/>
        <end position="292"/>
    </location>
</feature>
<keyword evidence="2" id="KW-0808">Transferase</keyword>
<dbReference type="InterPro" id="IPR021109">
    <property type="entry name" value="Peptidase_aspartic_dom_sf"/>
</dbReference>
<organism evidence="6 7">
    <name type="scientific">Amblyomma americanum</name>
    <name type="common">Lone star tick</name>
    <dbReference type="NCBI Taxonomy" id="6943"/>
    <lineage>
        <taxon>Eukaryota</taxon>
        <taxon>Metazoa</taxon>
        <taxon>Ecdysozoa</taxon>
        <taxon>Arthropoda</taxon>
        <taxon>Chelicerata</taxon>
        <taxon>Arachnida</taxon>
        <taxon>Acari</taxon>
        <taxon>Parasitiformes</taxon>
        <taxon>Ixodida</taxon>
        <taxon>Ixodoidea</taxon>
        <taxon>Ixodidae</taxon>
        <taxon>Amblyomminae</taxon>
        <taxon>Amblyomma</taxon>
    </lineage>
</organism>
<dbReference type="GO" id="GO:0003676">
    <property type="term" value="F:nucleic acid binding"/>
    <property type="evidence" value="ECO:0007669"/>
    <property type="project" value="InterPro"/>
</dbReference>
<proteinExistence type="predicted"/>
<dbReference type="PANTHER" id="PTHR37984">
    <property type="entry name" value="PROTEIN CBG26694"/>
    <property type="match status" value="1"/>
</dbReference>
<feature type="region of interest" description="Disordered" evidence="3">
    <location>
        <begin position="700"/>
        <end position="752"/>
    </location>
</feature>
<dbReference type="InterPro" id="IPR001584">
    <property type="entry name" value="Integrase_cat-core"/>
</dbReference>
<dbReference type="GO" id="GO:0006508">
    <property type="term" value="P:proteolysis"/>
    <property type="evidence" value="ECO:0007669"/>
    <property type="project" value="InterPro"/>
</dbReference>
<keyword evidence="7" id="KW-1185">Reference proteome</keyword>
<dbReference type="InterPro" id="IPR036397">
    <property type="entry name" value="RNaseH_sf"/>
</dbReference>
<dbReference type="InterPro" id="IPR001995">
    <property type="entry name" value="Peptidase_A2_cat"/>
</dbReference>
<sequence>MATGVPRGAVDPFNGKNWSSWIQRLTFYFVASDVSDEAKKRALLLTLCGADTFETACALVAPKTLREVSCEDLVTFLQKHFDPRPSELYSRYVFQRRDELPEESISSYVAALRGLTPDCNFGVLTTTSATLPPPAEGHTPVLTNPTMLPQDVMLRDGFVCGIRGEHLQQRQFAEKDLTFQRALDLALSSESASRQQRGLNGVTSSAEVHKTSQLKKDFKHSSQQRRCYRCDGWHEADTCKFRTAQCRFCSKKGHIENACIARRKKTKEGKSSTRQGTHSVNAQSTSNDTTHSDSCYELHSVRERTPCPKFLADVKDEGRPLKFEVDTGAACSVISEATCHQTWPTNAPKLSREPLDLRTWSGEELRTIGSARVRVRFKSKDYMVLLLVMEGTGCNLLGRDWFSALHIRVHGIKLVAEPRQELREVLARHPDVFKEDIDGYVGPLVHLDMEEGATPKFCKARPVPLAYQESMEEELDRLQKQGILEPTQQAEMATPLVKTGNGNGPSFVSAEMEDFLKKNGIAHITSAPYHPATNGQAERMVFETKQALAKDQYGAFSCRLARFLLKQHTTVSATTGRTPAALMFGRELSTALTRIQPRPAETASSELSVTNSPRGVAVGQKIFFRNFTGSPAWIEGTVLERLGHRSWLIKSGTGTVRRHLDHIKPGAEFHPTHDRSNEPTTKQHGTVPYVIALPAETAPTHGLSAAPHSRHARLDDCATQPRDNRPSGSTQHQTPPRPHRERRPPNCCGDPI</sequence>
<dbReference type="GO" id="GO:0004190">
    <property type="term" value="F:aspartic-type endopeptidase activity"/>
    <property type="evidence" value="ECO:0007669"/>
    <property type="project" value="InterPro"/>
</dbReference>
<dbReference type="GO" id="GO:0003964">
    <property type="term" value="F:RNA-directed DNA polymerase activity"/>
    <property type="evidence" value="ECO:0007669"/>
    <property type="project" value="UniProtKB-KW"/>
</dbReference>
<keyword evidence="1" id="KW-0378">Hydrolase</keyword>